<dbReference type="AlphaFoldDB" id="A0A0F9ZXI5"/>
<dbReference type="PANTHER" id="PTHR43791:SF49">
    <property type="entry name" value="TRANSPORTER, PUTATIVE (AFU_ORTHOLOGUE AFUA_4G04250)-RELATED"/>
    <property type="match status" value="1"/>
</dbReference>
<dbReference type="FunFam" id="1.20.1250.20:FF:000013">
    <property type="entry name" value="MFS general substrate transporter"/>
    <property type="match status" value="1"/>
</dbReference>
<evidence type="ECO:0000256" key="4">
    <source>
        <dbReference type="ARBA" id="ARBA00022989"/>
    </source>
</evidence>
<gene>
    <name evidence="7" type="ORF">THAR02_09994</name>
</gene>
<feature type="transmembrane region" description="Helical" evidence="6">
    <location>
        <begin position="291"/>
        <end position="311"/>
    </location>
</feature>
<evidence type="ECO:0008006" key="9">
    <source>
        <dbReference type="Google" id="ProtNLM"/>
    </source>
</evidence>
<feature type="transmembrane region" description="Helical" evidence="6">
    <location>
        <begin position="318"/>
        <end position="338"/>
    </location>
</feature>
<evidence type="ECO:0000256" key="6">
    <source>
        <dbReference type="SAM" id="Phobius"/>
    </source>
</evidence>
<comment type="subcellular location">
    <subcellularLocation>
        <location evidence="1">Membrane</location>
        <topology evidence="1">Multi-pass membrane protein</topology>
    </subcellularLocation>
</comment>
<evidence type="ECO:0000256" key="2">
    <source>
        <dbReference type="ARBA" id="ARBA00022448"/>
    </source>
</evidence>
<accession>A0A0F9ZXI5</accession>
<comment type="caution">
    <text evidence="7">The sequence shown here is derived from an EMBL/GenBank/DDBJ whole genome shotgun (WGS) entry which is preliminary data.</text>
</comment>
<dbReference type="SUPFAM" id="SSF103473">
    <property type="entry name" value="MFS general substrate transporter"/>
    <property type="match status" value="1"/>
</dbReference>
<dbReference type="OMA" id="YSIFEAP"/>
<protein>
    <recommendedName>
        <fullName evidence="9">Major facilitator superfamily (MFS) profile domain-containing protein</fullName>
    </recommendedName>
</protein>
<feature type="transmembrane region" description="Helical" evidence="6">
    <location>
        <begin position="125"/>
        <end position="146"/>
    </location>
</feature>
<dbReference type="Pfam" id="PF07690">
    <property type="entry name" value="MFS_1"/>
    <property type="match status" value="1"/>
</dbReference>
<evidence type="ECO:0000313" key="7">
    <source>
        <dbReference type="EMBL" id="KKO97893.1"/>
    </source>
</evidence>
<keyword evidence="4 6" id="KW-1133">Transmembrane helix</keyword>
<dbReference type="PANTHER" id="PTHR43791">
    <property type="entry name" value="PERMEASE-RELATED"/>
    <property type="match status" value="1"/>
</dbReference>
<dbReference type="Gene3D" id="1.20.1250.20">
    <property type="entry name" value="MFS general substrate transporter like domains"/>
    <property type="match status" value="2"/>
</dbReference>
<evidence type="ECO:0000256" key="5">
    <source>
        <dbReference type="ARBA" id="ARBA00023136"/>
    </source>
</evidence>
<feature type="transmembrane region" description="Helical" evidence="6">
    <location>
        <begin position="412"/>
        <end position="431"/>
    </location>
</feature>
<evidence type="ECO:0000256" key="1">
    <source>
        <dbReference type="ARBA" id="ARBA00004141"/>
    </source>
</evidence>
<feature type="transmembrane region" description="Helical" evidence="6">
    <location>
        <begin position="258"/>
        <end position="279"/>
    </location>
</feature>
<feature type="transmembrane region" description="Helical" evidence="6">
    <location>
        <begin position="380"/>
        <end position="400"/>
    </location>
</feature>
<dbReference type="InterPro" id="IPR011701">
    <property type="entry name" value="MFS"/>
</dbReference>
<dbReference type="InterPro" id="IPR036259">
    <property type="entry name" value="MFS_trans_sf"/>
</dbReference>
<organism evidence="7 8">
    <name type="scientific">Trichoderma harzianum</name>
    <name type="common">Hypocrea lixii</name>
    <dbReference type="NCBI Taxonomy" id="5544"/>
    <lineage>
        <taxon>Eukaryota</taxon>
        <taxon>Fungi</taxon>
        <taxon>Dikarya</taxon>
        <taxon>Ascomycota</taxon>
        <taxon>Pezizomycotina</taxon>
        <taxon>Sordariomycetes</taxon>
        <taxon>Hypocreomycetidae</taxon>
        <taxon>Hypocreales</taxon>
        <taxon>Hypocreaceae</taxon>
        <taxon>Trichoderma</taxon>
    </lineage>
</organism>
<dbReference type="EMBL" id="JOKZ01000490">
    <property type="protein sequence ID" value="KKO97893.1"/>
    <property type="molecule type" value="Genomic_DNA"/>
</dbReference>
<feature type="transmembrane region" description="Helical" evidence="6">
    <location>
        <begin position="66"/>
        <end position="83"/>
    </location>
</feature>
<proteinExistence type="predicted"/>
<keyword evidence="5 6" id="KW-0472">Membrane</keyword>
<sequence>MTVMDDEKLPKTIEDGTSSHLERTQEIDPVIEKRQDRTSNIGNAKILNADAGHDLLQSTHMTTKEYTIALMVFLVAYSIFEAPSNLAAKALQPNYWLGFLVIGFGAFCTAIAGANSFASTSALRFFLGAFEAGIFPGMVFFMSFWYKAEERATRIALFLCSATLAGAFGGAIAFGVGHMDGRLGLEGWRWLFIVEGVPSRILTFLFMPSYPEKAGWLTEEEKAIQVARLGVNSSHGEAKLNWEDAKATLKDVKLYVHYITYMCIGVGVSSLSLFAPTIVSGLGYKNLQAQLFTIPPYAVAYVVTLVLAMISDHKKTRGLVAGGCFLFGTIAFIIQACLPGKLYAARYAMLCISTAGVFAGLPPLCAWISDNVRTTTAGSLATGLNIAFTGPGQIIGVWIYRAQDAPFYRLGHGINAGFLAMGTVLSFSLWWHYTRLNKKLVGTNEPRWIA</sequence>
<dbReference type="OrthoDB" id="3639251at2759"/>
<dbReference type="GO" id="GO:0022857">
    <property type="term" value="F:transmembrane transporter activity"/>
    <property type="evidence" value="ECO:0007669"/>
    <property type="project" value="InterPro"/>
</dbReference>
<dbReference type="Proteomes" id="UP000034112">
    <property type="component" value="Unassembled WGS sequence"/>
</dbReference>
<dbReference type="GO" id="GO:0016020">
    <property type="term" value="C:membrane"/>
    <property type="evidence" value="ECO:0007669"/>
    <property type="project" value="UniProtKB-SubCell"/>
</dbReference>
<keyword evidence="2" id="KW-0813">Transport</keyword>
<feature type="transmembrane region" description="Helical" evidence="6">
    <location>
        <begin position="95"/>
        <end position="113"/>
    </location>
</feature>
<evidence type="ECO:0000313" key="8">
    <source>
        <dbReference type="Proteomes" id="UP000034112"/>
    </source>
</evidence>
<reference evidence="8" key="1">
    <citation type="journal article" date="2015" name="Genome Announc.">
        <title>Draft whole-genome sequence of the biocontrol agent Trichoderma harzianum T6776.</title>
        <authorList>
            <person name="Baroncelli R."/>
            <person name="Piaggeschi G."/>
            <person name="Fiorini L."/>
            <person name="Bertolini E."/>
            <person name="Zapparata A."/>
            <person name="Pe M.E."/>
            <person name="Sarrocco S."/>
            <person name="Vannacci G."/>
        </authorList>
    </citation>
    <scope>NUCLEOTIDE SEQUENCE [LARGE SCALE GENOMIC DNA]</scope>
    <source>
        <strain evidence="8">T6776</strain>
    </source>
</reference>
<feature type="transmembrane region" description="Helical" evidence="6">
    <location>
        <begin position="188"/>
        <end position="207"/>
    </location>
</feature>
<feature type="transmembrane region" description="Helical" evidence="6">
    <location>
        <begin position="155"/>
        <end position="176"/>
    </location>
</feature>
<name>A0A0F9ZXI5_TRIHA</name>
<feature type="transmembrane region" description="Helical" evidence="6">
    <location>
        <begin position="344"/>
        <end position="368"/>
    </location>
</feature>
<evidence type="ECO:0000256" key="3">
    <source>
        <dbReference type="ARBA" id="ARBA00022692"/>
    </source>
</evidence>
<keyword evidence="3 6" id="KW-0812">Transmembrane</keyword>